<accession>A0AAE3AAV9</accession>
<dbReference type="PANTHER" id="PTHR43649:SF31">
    <property type="entry name" value="SN-GLYCEROL-3-PHOSPHATE-BINDING PERIPLASMIC PROTEIN UGPB"/>
    <property type="match status" value="1"/>
</dbReference>
<dbReference type="InterPro" id="IPR050490">
    <property type="entry name" value="Bact_solute-bd_prot1"/>
</dbReference>
<dbReference type="EMBL" id="JAJEPS010000025">
    <property type="protein sequence ID" value="MCC2127618.1"/>
    <property type="molecule type" value="Genomic_DNA"/>
</dbReference>
<dbReference type="PANTHER" id="PTHR43649">
    <property type="entry name" value="ARABINOSE-BINDING PROTEIN-RELATED"/>
    <property type="match status" value="1"/>
</dbReference>
<comment type="caution">
    <text evidence="7">The sequence shown here is derived from an EMBL/GenBank/DDBJ whole genome shotgun (WGS) entry which is preliminary data.</text>
</comment>
<name>A0AAE3AAV9_9FIRM</name>
<evidence type="ECO:0000256" key="5">
    <source>
        <dbReference type="SAM" id="MobiDB-lite"/>
    </source>
</evidence>
<evidence type="ECO:0000313" key="7">
    <source>
        <dbReference type="EMBL" id="MCC2127618.1"/>
    </source>
</evidence>
<feature type="region of interest" description="Disordered" evidence="5">
    <location>
        <begin position="30"/>
        <end position="51"/>
    </location>
</feature>
<feature type="signal peptide" evidence="6">
    <location>
        <begin position="1"/>
        <end position="25"/>
    </location>
</feature>
<keyword evidence="3" id="KW-0813">Transport</keyword>
<keyword evidence="8" id="KW-1185">Reference proteome</keyword>
<evidence type="ECO:0000256" key="1">
    <source>
        <dbReference type="ARBA" id="ARBA00004196"/>
    </source>
</evidence>
<protein>
    <submittedName>
        <fullName evidence="7">Extracellular solute-binding protein</fullName>
    </submittedName>
</protein>
<dbReference type="Pfam" id="PF13416">
    <property type="entry name" value="SBP_bac_8"/>
    <property type="match status" value="1"/>
</dbReference>
<dbReference type="Proteomes" id="UP001198220">
    <property type="component" value="Unassembled WGS sequence"/>
</dbReference>
<feature type="chain" id="PRO_5042168945" evidence="6">
    <location>
        <begin position="26"/>
        <end position="454"/>
    </location>
</feature>
<dbReference type="SUPFAM" id="SSF53850">
    <property type="entry name" value="Periplasmic binding protein-like II"/>
    <property type="match status" value="1"/>
</dbReference>
<dbReference type="PROSITE" id="PS51257">
    <property type="entry name" value="PROKAR_LIPOPROTEIN"/>
    <property type="match status" value="1"/>
</dbReference>
<proteinExistence type="inferred from homology"/>
<gene>
    <name evidence="7" type="ORF">LKD36_15815</name>
</gene>
<dbReference type="RefSeq" id="WP_308460203.1">
    <property type="nucleotide sequence ID" value="NZ_JAJEPS010000025.1"/>
</dbReference>
<evidence type="ECO:0000256" key="2">
    <source>
        <dbReference type="ARBA" id="ARBA00008520"/>
    </source>
</evidence>
<dbReference type="GO" id="GO:0030313">
    <property type="term" value="C:cell envelope"/>
    <property type="evidence" value="ECO:0007669"/>
    <property type="project" value="UniProtKB-SubCell"/>
</dbReference>
<sequence length="454" mass="48812">MKKKMVCMMLVSAMLAAAMTGCGNASEATGEAETANTTGDTAVADNSQDTASGTPVEVEFWYSGGKTAVGVIQEIVDSFNESQSQYHVSTVTQADYDETYQKLQAGIAGNAAPDLVLLNVEAARNLDSKSLLANLQSMIDADSEFQKDNYLSVFYDQGVDDANVVFGLPAYGTTQVMYYNKAAFEEAGIHADDIKTWADLADAAQKIKATGNYEYGWEPMWGADNMIDAAFSNGAKIFSDDGTQVTINTPEWVDVWESFRTWIHDDKTMAIHSGGQGWEYWYATIDDVIAGKAGGYTGSSGDQADLDFSIVAAIEQPAWSSETSSAPMAETKTLSVLEGSSDEEKQGAFEFIKYFTNADNQAKWTMSTGYVAVNQQINDNADYQAYVEENPQAAVPFAQAAHGTVYPYDPTNGAIKDALKVAADKVEIDGIDAKTALDEAQATAQAALDEALGK</sequence>
<comment type="subcellular location">
    <subcellularLocation>
        <location evidence="1">Cell envelope</location>
    </subcellularLocation>
</comment>
<organism evidence="7 8">
    <name type="scientific">Hominiventricola filiformis</name>
    <dbReference type="NCBI Taxonomy" id="2885352"/>
    <lineage>
        <taxon>Bacteria</taxon>
        <taxon>Bacillati</taxon>
        <taxon>Bacillota</taxon>
        <taxon>Clostridia</taxon>
        <taxon>Lachnospirales</taxon>
        <taxon>Lachnospiraceae</taxon>
        <taxon>Hominiventricola</taxon>
    </lineage>
</organism>
<dbReference type="AlphaFoldDB" id="A0AAE3AAV9"/>
<dbReference type="InterPro" id="IPR006059">
    <property type="entry name" value="SBP"/>
</dbReference>
<evidence type="ECO:0000256" key="4">
    <source>
        <dbReference type="ARBA" id="ARBA00022729"/>
    </source>
</evidence>
<reference evidence="7 8" key="1">
    <citation type="submission" date="2021-10" db="EMBL/GenBank/DDBJ databases">
        <title>Anaerobic single-cell dispensing facilitates the cultivation of human gut bacteria.</title>
        <authorList>
            <person name="Afrizal A."/>
        </authorList>
    </citation>
    <scope>NUCLEOTIDE SEQUENCE [LARGE SCALE GENOMIC DNA]</scope>
    <source>
        <strain evidence="7 8">CLA-AA-H276</strain>
    </source>
</reference>
<comment type="similarity">
    <text evidence="2">Belongs to the bacterial solute-binding protein 1 family.</text>
</comment>
<feature type="compositionally biased region" description="Low complexity" evidence="5">
    <location>
        <begin position="30"/>
        <end position="42"/>
    </location>
</feature>
<evidence type="ECO:0000313" key="8">
    <source>
        <dbReference type="Proteomes" id="UP001198220"/>
    </source>
</evidence>
<dbReference type="Gene3D" id="3.40.190.10">
    <property type="entry name" value="Periplasmic binding protein-like II"/>
    <property type="match status" value="1"/>
</dbReference>
<evidence type="ECO:0000256" key="3">
    <source>
        <dbReference type="ARBA" id="ARBA00022448"/>
    </source>
</evidence>
<evidence type="ECO:0000256" key="6">
    <source>
        <dbReference type="SAM" id="SignalP"/>
    </source>
</evidence>
<keyword evidence="4 6" id="KW-0732">Signal</keyword>